<keyword evidence="2" id="KW-0560">Oxidoreductase</keyword>
<protein>
    <submittedName>
        <fullName evidence="4">SDR family oxidoreductase</fullName>
    </submittedName>
</protein>
<dbReference type="InterPro" id="IPR002347">
    <property type="entry name" value="SDR_fam"/>
</dbReference>
<dbReference type="InterPro" id="IPR020904">
    <property type="entry name" value="Sc_DH/Rdtase_CS"/>
</dbReference>
<dbReference type="GO" id="GO:0016020">
    <property type="term" value="C:membrane"/>
    <property type="evidence" value="ECO:0007669"/>
    <property type="project" value="TreeGrafter"/>
</dbReference>
<dbReference type="InterPro" id="IPR036291">
    <property type="entry name" value="NAD(P)-bd_dom_sf"/>
</dbReference>
<dbReference type="PIRSF" id="PIRSF000126">
    <property type="entry name" value="11-beta-HSD1"/>
    <property type="match status" value="1"/>
</dbReference>
<dbReference type="Pfam" id="PF00106">
    <property type="entry name" value="adh_short"/>
    <property type="match status" value="1"/>
</dbReference>
<reference evidence="4 5" key="1">
    <citation type="submission" date="2019-02" db="EMBL/GenBank/DDBJ databases">
        <title>WGS of Pseudoxanthomonas species novum from clinical isolates.</title>
        <authorList>
            <person name="Bernier A.-M."/>
            <person name="Bernard K."/>
            <person name="Vachon A."/>
        </authorList>
    </citation>
    <scope>NUCLEOTIDE SEQUENCE [LARGE SCALE GENOMIC DNA]</scope>
    <source>
        <strain evidence="4 5">NML171200</strain>
    </source>
</reference>
<evidence type="ECO:0000313" key="5">
    <source>
        <dbReference type="Proteomes" id="UP000292627"/>
    </source>
</evidence>
<comment type="caution">
    <text evidence="4">The sequence shown here is derived from an EMBL/GenBank/DDBJ whole genome shotgun (WGS) entry which is preliminary data.</text>
</comment>
<dbReference type="SUPFAM" id="SSF51735">
    <property type="entry name" value="NAD(P)-binding Rossmann-fold domains"/>
    <property type="match status" value="1"/>
</dbReference>
<dbReference type="Proteomes" id="UP000292627">
    <property type="component" value="Unassembled WGS sequence"/>
</dbReference>
<evidence type="ECO:0000256" key="1">
    <source>
        <dbReference type="ARBA" id="ARBA00006484"/>
    </source>
</evidence>
<dbReference type="CDD" id="cd05233">
    <property type="entry name" value="SDR_c"/>
    <property type="match status" value="1"/>
</dbReference>
<evidence type="ECO:0000256" key="2">
    <source>
        <dbReference type="ARBA" id="ARBA00023002"/>
    </source>
</evidence>
<gene>
    <name evidence="4" type="ORF">EA660_05300</name>
</gene>
<dbReference type="PRINTS" id="PR00080">
    <property type="entry name" value="SDRFAMILY"/>
</dbReference>
<dbReference type="PANTHER" id="PTHR44196">
    <property type="entry name" value="DEHYDROGENASE/REDUCTASE SDR FAMILY MEMBER 7B"/>
    <property type="match status" value="1"/>
</dbReference>
<comment type="similarity">
    <text evidence="1 3">Belongs to the short-chain dehydrogenases/reductases (SDR) family.</text>
</comment>
<accession>A0A4Q8LCN3</accession>
<sequence length="262" mass="27594">MSSRAPTALITGASAGIGATYADRLAARGYRLILVARDQARMQALVASLRQAGATDVEILPADLTRPDDLAAVERRLQLGDVSLLVNNAGMSLKGGLLENGPEDIARIIALNVTAPTRLAAAAAKAFVAQGQGGIINLSSVLALAPEMFEGIYSGTKAYLLNLSQAMAAQLGPQGVHVQAVLPGATRTELWGKAGRDMDEFPPGFLMEVGDMVDAALVGFDRKETVTIPPLPDADQFEAMQAARRAMAPNLSRSEVAARYRR</sequence>
<dbReference type="OrthoDB" id="9810734at2"/>
<dbReference type="PRINTS" id="PR00081">
    <property type="entry name" value="GDHRDH"/>
</dbReference>
<dbReference type="PROSITE" id="PS00061">
    <property type="entry name" value="ADH_SHORT"/>
    <property type="match status" value="1"/>
</dbReference>
<organism evidence="4 5">
    <name type="scientific">Pseudoxanthomonas winnipegensis</name>
    <dbReference type="NCBI Taxonomy" id="2480810"/>
    <lineage>
        <taxon>Bacteria</taxon>
        <taxon>Pseudomonadati</taxon>
        <taxon>Pseudomonadota</taxon>
        <taxon>Gammaproteobacteria</taxon>
        <taxon>Lysobacterales</taxon>
        <taxon>Lysobacteraceae</taxon>
        <taxon>Pseudoxanthomonas</taxon>
    </lineage>
</organism>
<dbReference type="RefSeq" id="WP_130550513.1">
    <property type="nucleotide sequence ID" value="NZ_SHMC01000002.1"/>
</dbReference>
<proteinExistence type="inferred from homology"/>
<dbReference type="GO" id="GO:0016491">
    <property type="term" value="F:oxidoreductase activity"/>
    <property type="evidence" value="ECO:0007669"/>
    <property type="project" value="UniProtKB-KW"/>
</dbReference>
<evidence type="ECO:0000256" key="3">
    <source>
        <dbReference type="RuleBase" id="RU000363"/>
    </source>
</evidence>
<dbReference type="PANTHER" id="PTHR44196:SF2">
    <property type="entry name" value="SHORT-CHAIN DEHYDROGENASE-RELATED"/>
    <property type="match status" value="1"/>
</dbReference>
<name>A0A4Q8LCN3_9GAMM</name>
<dbReference type="Gene3D" id="3.40.50.720">
    <property type="entry name" value="NAD(P)-binding Rossmann-like Domain"/>
    <property type="match status" value="1"/>
</dbReference>
<evidence type="ECO:0000313" key="4">
    <source>
        <dbReference type="EMBL" id="TAA26639.1"/>
    </source>
</evidence>
<dbReference type="EMBL" id="SHMC01000002">
    <property type="protein sequence ID" value="TAA26639.1"/>
    <property type="molecule type" value="Genomic_DNA"/>
</dbReference>
<dbReference type="AlphaFoldDB" id="A0A4Q8LCN3"/>